<feature type="region of interest" description="Disordered" evidence="1">
    <location>
        <begin position="17"/>
        <end position="51"/>
    </location>
</feature>
<sequence length="1045" mass="109367">MLAAILALLGALAGMAGGGGGGSKAATPAAPAQPGTSPSDPETVVTPDPEADVVVEPVTNPDPVVVPQPTPTTPVVVVEPTPEPAPEPDPVVVVEPTPDPVVPPVVVDPTPDPEPPTDPVVVEPSGPPTLGSFNATATAGRVTTLEIDNAENLVGVKIISGPDYGNVTVNPDNTLALVLTGTSDTTDLSFSFEATYADGTSTIYDAGVDVSAGSQAGGWGMGEFYMLQTDQDNNLVVEHGFNHVKVHISGDNDALSLQDIANLEGINVSEINGKWFESHSEYGADPDMALAEDAGRMLWSQLTGTGTEPSSHWLLFEAGHEYSEMGPILDRGTTGESELNPIYVGSYGNGEQPIISSPMNLAQDGYENVVFQGIEFTGGIRFLRGENIAFDDISITGEEAVFQNIENITFRNADVTDVVHEVPNELNATIWSPHVNRMTGIYGNNNHGMLLEDLYLDHNAWADDYEADLSLSGGMPPSLYSHNIYLNYGNSDVTLRDTITARGASFGAQVRSGGFIENNVFLDNNAGVNFLGGTVEDGVNQGNYTLFMDNVVTSGAHKEVTVGPKGGLTIGAVSKAADATLINNIITHLADPNDPADLAGKYTGHQALNLQEAPLYNDTIIYNWVGGRNVDKQDQFDQNIDGLNTSVLDATTIQNFAADLLGDPDATIADLAEHLRAQADGALADVVDADLIIAFFQKGFGIEVDLREDAGSLRFVPNHLGDGVRWDNSLNWDSGYLPGSDEGPAANDSVDLGGNWVNYGGTTTIENLDLGEGGKLNVTHGYLEVDGDLNVGDTGGALDIDGAGQIWLSGYGDDDLLKINVDGGRFANTGLVDGTVEVNITDNAQVLLGTDDDIFAVDANSSLTIDGDDSKVGFDGEEGGTGVLLLNDNSTLSYIADQDGLGQVSEFYSGHFDTPKDGSGIQSGVNLGNADLHIDVSALAGGIAISETLITVDDIIGSFDEIVITGLGNTQDAKVWYDYDADTVTLTLSAAGTGTGAVSTVVAGDETNAQANDDLWAALTSGHGTFAEDAPEDDPLDGMADSFIL</sequence>
<proteinExistence type="predicted"/>
<dbReference type="AlphaFoldDB" id="A0A497VB64"/>
<evidence type="ECO:0000313" key="4">
    <source>
        <dbReference type="Proteomes" id="UP000269157"/>
    </source>
</evidence>
<gene>
    <name evidence="3" type="ORF">BCF46_3874</name>
</gene>
<evidence type="ECO:0000256" key="2">
    <source>
        <dbReference type="SAM" id="SignalP"/>
    </source>
</evidence>
<feature type="compositionally biased region" description="Low complexity" evidence="1">
    <location>
        <begin position="24"/>
        <end position="35"/>
    </location>
</feature>
<name>A0A497VB64_9RHOB</name>
<organism evidence="3 4">
    <name type="scientific">Litoreibacter meonggei</name>
    <dbReference type="NCBI Taxonomy" id="1049199"/>
    <lineage>
        <taxon>Bacteria</taxon>
        <taxon>Pseudomonadati</taxon>
        <taxon>Pseudomonadota</taxon>
        <taxon>Alphaproteobacteria</taxon>
        <taxon>Rhodobacterales</taxon>
        <taxon>Roseobacteraceae</taxon>
        <taxon>Litoreibacter</taxon>
    </lineage>
</organism>
<keyword evidence="4" id="KW-1185">Reference proteome</keyword>
<dbReference type="Proteomes" id="UP000269157">
    <property type="component" value="Unassembled WGS sequence"/>
</dbReference>
<accession>A0A497VB64</accession>
<reference evidence="3 4" key="1">
    <citation type="submission" date="2018-10" db="EMBL/GenBank/DDBJ databases">
        <title>Genomic Encyclopedia of Archaeal and Bacterial Type Strains, Phase II (KMG-II): from individual species to whole genera.</title>
        <authorList>
            <person name="Goeker M."/>
        </authorList>
    </citation>
    <scope>NUCLEOTIDE SEQUENCE [LARGE SCALE GENOMIC DNA]</scope>
    <source>
        <strain evidence="3 4">DSM 29466</strain>
    </source>
</reference>
<evidence type="ECO:0000256" key="1">
    <source>
        <dbReference type="SAM" id="MobiDB-lite"/>
    </source>
</evidence>
<keyword evidence="2" id="KW-0732">Signal</keyword>
<dbReference type="EMBL" id="RCCE01000010">
    <property type="protein sequence ID" value="RLJ36184.1"/>
    <property type="molecule type" value="Genomic_DNA"/>
</dbReference>
<protein>
    <recommendedName>
        <fullName evidence="5">Parallel beta helix pectate lyase-like protein</fullName>
    </recommendedName>
</protein>
<comment type="caution">
    <text evidence="3">The sequence shown here is derived from an EMBL/GenBank/DDBJ whole genome shotgun (WGS) entry which is preliminary data.</text>
</comment>
<evidence type="ECO:0008006" key="5">
    <source>
        <dbReference type="Google" id="ProtNLM"/>
    </source>
</evidence>
<feature type="signal peptide" evidence="2">
    <location>
        <begin position="1"/>
        <end position="16"/>
    </location>
</feature>
<evidence type="ECO:0000313" key="3">
    <source>
        <dbReference type="EMBL" id="RLJ36184.1"/>
    </source>
</evidence>
<feature type="chain" id="PRO_5019722419" description="Parallel beta helix pectate lyase-like protein" evidence="2">
    <location>
        <begin position="17"/>
        <end position="1045"/>
    </location>
</feature>